<comment type="similarity">
    <text evidence="1">Belongs to the transferase hexapeptide repeat family.</text>
</comment>
<dbReference type="InterPro" id="IPR020019">
    <property type="entry name" value="AcTrfase_PglD-like"/>
</dbReference>
<dbReference type="AlphaFoldDB" id="D8WNB2"/>
<dbReference type="InterPro" id="IPR050179">
    <property type="entry name" value="Trans_hexapeptide_repeat"/>
</dbReference>
<evidence type="ECO:0000259" key="4">
    <source>
        <dbReference type="Pfam" id="PF17836"/>
    </source>
</evidence>
<dbReference type="Pfam" id="PF17836">
    <property type="entry name" value="PglD_N"/>
    <property type="match status" value="1"/>
</dbReference>
<feature type="domain" description="PglD N-terminal" evidence="4">
    <location>
        <begin position="11"/>
        <end position="77"/>
    </location>
</feature>
<dbReference type="SUPFAM" id="SSF51161">
    <property type="entry name" value="Trimeric LpxA-like enzymes"/>
    <property type="match status" value="1"/>
</dbReference>
<evidence type="ECO:0000313" key="5">
    <source>
        <dbReference type="EMBL" id="ADJ19209.1"/>
    </source>
</evidence>
<dbReference type="InterPro" id="IPR041561">
    <property type="entry name" value="PglD_N"/>
</dbReference>
<dbReference type="NCBIfam" id="TIGR03570">
    <property type="entry name" value="NeuD_NnaD"/>
    <property type="match status" value="1"/>
</dbReference>
<evidence type="ECO:0000256" key="2">
    <source>
        <dbReference type="PIRSR" id="PIRSR620019-1"/>
    </source>
</evidence>
<dbReference type="EMBL" id="GU220362">
    <property type="protein sequence ID" value="ADJ19209.1"/>
    <property type="molecule type" value="Genomic_DNA"/>
</dbReference>
<accession>D8WNB2</accession>
<reference evidence="5" key="1">
    <citation type="journal article" date="2010" name="Carbohydr. Res.">
        <title>Structural and genetic characterization of the O-antigen of Escherichia coli O161 containing a derivative of a higher acidic diamino sugar, legionaminic acid.</title>
        <authorList>
            <person name="Li X."/>
            <person name="Perepelov A.V."/>
            <person name="Wang Q."/>
            <person name="Senchenkova S.N."/>
            <person name="Liu B."/>
            <person name="Shevelev S.D."/>
            <person name="Guo X."/>
            <person name="Shashkov A.S."/>
            <person name="Chen W."/>
            <person name="Wang L."/>
            <person name="Knirel Y.A."/>
        </authorList>
    </citation>
    <scope>NUCLEOTIDE SEQUENCE</scope>
</reference>
<dbReference type="InterPro" id="IPR011004">
    <property type="entry name" value="Trimer_LpxA-like_sf"/>
</dbReference>
<proteinExistence type="inferred from homology"/>
<name>D8WNB2_ECOLX</name>
<sequence length="216" mass="23690">MVNDNLQRKPLVIIGGGGHASVIVDILKRQKREIVAIISPDDITQRKVYSGIDVFSNDNEIFRFQPKDIRLINGIGALPDSEVRYKVNLYFEKMGYCFETIVADNAYVSPFAFLEEGVQIFPGAIIQPGTHIGAHTIINTRVVIEHDVSLGAYNAISPGAIICGQCKTEERVFIGAGAIVIQNIEIGSRATIMANALVAENIHPQQKVYASRGIVR</sequence>
<feature type="binding site" evidence="3">
    <location>
        <position position="76"/>
    </location>
    <ligand>
        <name>substrate</name>
    </ligand>
</feature>
<dbReference type="KEGG" id="ag:ADJ19209"/>
<protein>
    <submittedName>
        <fullName evidence="5">Elg5</fullName>
    </submittedName>
</protein>
<gene>
    <name evidence="5" type="primary">elg5</name>
</gene>
<dbReference type="PANTHER" id="PTHR43300">
    <property type="entry name" value="ACETYLTRANSFERASE"/>
    <property type="match status" value="1"/>
</dbReference>
<organism evidence="5">
    <name type="scientific">Escherichia coli</name>
    <dbReference type="NCBI Taxonomy" id="562"/>
    <lineage>
        <taxon>Bacteria</taxon>
        <taxon>Pseudomonadati</taxon>
        <taxon>Pseudomonadota</taxon>
        <taxon>Gammaproteobacteria</taxon>
        <taxon>Enterobacterales</taxon>
        <taxon>Enterobacteriaceae</taxon>
        <taxon>Escherichia</taxon>
    </lineage>
</organism>
<feature type="site" description="Increases basicity of active site His" evidence="2">
    <location>
        <position position="147"/>
    </location>
</feature>
<dbReference type="CDD" id="cd03360">
    <property type="entry name" value="LbH_AT_putative"/>
    <property type="match status" value="1"/>
</dbReference>
<dbReference type="Gene3D" id="3.40.50.20">
    <property type="match status" value="1"/>
</dbReference>
<feature type="active site" description="Proton acceptor" evidence="2">
    <location>
        <position position="146"/>
    </location>
</feature>
<dbReference type="Gene3D" id="2.160.10.10">
    <property type="entry name" value="Hexapeptide repeat proteins"/>
    <property type="match status" value="1"/>
</dbReference>
<dbReference type="PANTHER" id="PTHR43300:SF7">
    <property type="entry name" value="UDP-N-ACETYLBACILLOSAMINE N-ACETYLTRANSFERASE"/>
    <property type="match status" value="1"/>
</dbReference>
<evidence type="ECO:0000256" key="1">
    <source>
        <dbReference type="ARBA" id="ARBA00007274"/>
    </source>
</evidence>
<evidence type="ECO:0000256" key="3">
    <source>
        <dbReference type="PIRSR" id="PIRSR620019-2"/>
    </source>
</evidence>